<comment type="caution">
    <text evidence="1">The sequence shown here is derived from an EMBL/GenBank/DDBJ whole genome shotgun (WGS) entry which is preliminary data.</text>
</comment>
<sequence length="207" mass="22097">AADNIVLADVIGNKEDAAADTADVTSLVGLLRKTLAEVKETERHIHNVERWFGPAAVSSGEDHVADPLGEVGGTPAGVTTSFRVTSGVNKSWGTALQVWGATDNTLMPTGKQAFQDAHRLIMTDAEENKHEWLLRIIAGASAAAGVTADTYGIVPLFVDNADKIKSPVDLITEQVAAGTKIWIQLLHVTDNDAKYIDVQFGIHGYPE</sequence>
<feature type="non-terminal residue" evidence="1">
    <location>
        <position position="1"/>
    </location>
</feature>
<accession>X0RFS5</accession>
<proteinExistence type="predicted"/>
<reference evidence="1" key="1">
    <citation type="journal article" date="2014" name="Front. Microbiol.">
        <title>High frequency of phylogenetically diverse reductive dehalogenase-homologous genes in deep subseafloor sedimentary metagenomes.</title>
        <authorList>
            <person name="Kawai M."/>
            <person name="Futagami T."/>
            <person name="Toyoda A."/>
            <person name="Takaki Y."/>
            <person name="Nishi S."/>
            <person name="Hori S."/>
            <person name="Arai W."/>
            <person name="Tsubouchi T."/>
            <person name="Morono Y."/>
            <person name="Uchiyama I."/>
            <person name="Ito T."/>
            <person name="Fujiyama A."/>
            <person name="Inagaki F."/>
            <person name="Takami H."/>
        </authorList>
    </citation>
    <scope>NUCLEOTIDE SEQUENCE</scope>
    <source>
        <strain evidence="1">Expedition CK06-06</strain>
    </source>
</reference>
<organism evidence="1">
    <name type="scientific">marine sediment metagenome</name>
    <dbReference type="NCBI Taxonomy" id="412755"/>
    <lineage>
        <taxon>unclassified sequences</taxon>
        <taxon>metagenomes</taxon>
        <taxon>ecological metagenomes</taxon>
    </lineage>
</organism>
<evidence type="ECO:0000313" key="1">
    <source>
        <dbReference type="EMBL" id="GAF67618.1"/>
    </source>
</evidence>
<dbReference type="EMBL" id="BARS01008859">
    <property type="protein sequence ID" value="GAF67618.1"/>
    <property type="molecule type" value="Genomic_DNA"/>
</dbReference>
<dbReference type="AlphaFoldDB" id="X0RFS5"/>
<protein>
    <submittedName>
        <fullName evidence="1">Uncharacterized protein</fullName>
    </submittedName>
</protein>
<gene>
    <name evidence="1" type="ORF">S01H1_16797</name>
</gene>
<name>X0RFS5_9ZZZZ</name>